<dbReference type="Pfam" id="PF02518">
    <property type="entry name" value="HATPase_c"/>
    <property type="match status" value="1"/>
</dbReference>
<protein>
    <recommendedName>
        <fullName evidence="2">histidine kinase</fullName>
        <ecNumber evidence="2">2.7.13.3</ecNumber>
    </recommendedName>
</protein>
<sequence length="443" mass="47758">MSPLDTRLVGATLVVCAALFGWRMLRRPKPYFGDSDCVLFDPDAVYHPDMAILPGTDAGHMDDNPRGYQAETGQQGMDLGEMVGAAFFALLDEVYMFHPETFEIVFMNARARRRNSHQAKGQALHFGQIVPGLDRARLRGAVQPLLTGANDVECLDYEADEEEIHISLQLIQQGDGPTCFMAVLQRTEADFMAVLQRTEADESDAAQRTADYVATVSHELRTPLTSVKGAMELLASGALGDVSGGAASVLSIAQRNIDRMISLTNEILDLAKLEAGQMKLNVLPMDMVGLVQDAIEVNAHYARQCGVALNADGLGPPVQVLGDRGRLMQVMSNLLSNAAKFSNPGQQVNVALTATSDRLRVSVIDQGQGIDAETRAQLFQRFGSSSLSAAGIAGSGLGLSIVKSIVQAHNGEIGVDSELGRGSEFYFDLPIFRDEWKTIGVST</sequence>
<keyword evidence="4" id="KW-0808">Transferase</keyword>
<evidence type="ECO:0000256" key="3">
    <source>
        <dbReference type="ARBA" id="ARBA00022553"/>
    </source>
</evidence>
<dbReference type="EC" id="2.7.13.3" evidence="2"/>
<dbReference type="SUPFAM" id="SSF47384">
    <property type="entry name" value="Homodimeric domain of signal transducing histidine kinase"/>
    <property type="match status" value="1"/>
</dbReference>
<dbReference type="Gene3D" id="3.30.565.10">
    <property type="entry name" value="Histidine kinase-like ATPase, C-terminal domain"/>
    <property type="match status" value="1"/>
</dbReference>
<evidence type="ECO:0000256" key="6">
    <source>
        <dbReference type="ARBA" id="ARBA00023012"/>
    </source>
</evidence>
<accession>A0A1H9I5I0</accession>
<evidence type="ECO:0000256" key="7">
    <source>
        <dbReference type="ARBA" id="ARBA00023136"/>
    </source>
</evidence>
<dbReference type="PROSITE" id="PS50109">
    <property type="entry name" value="HIS_KIN"/>
    <property type="match status" value="1"/>
</dbReference>
<dbReference type="InterPro" id="IPR003661">
    <property type="entry name" value="HisK_dim/P_dom"/>
</dbReference>
<dbReference type="PANTHER" id="PTHR43711:SF30">
    <property type="entry name" value="HISTIDINE KINASE"/>
    <property type="match status" value="1"/>
</dbReference>
<comment type="catalytic activity">
    <reaction evidence="1">
        <text>ATP + protein L-histidine = ADP + protein N-phospho-L-histidine.</text>
        <dbReference type="EC" id="2.7.13.3"/>
    </reaction>
</comment>
<evidence type="ECO:0000256" key="1">
    <source>
        <dbReference type="ARBA" id="ARBA00000085"/>
    </source>
</evidence>
<dbReference type="SMART" id="SM00387">
    <property type="entry name" value="HATPase_c"/>
    <property type="match status" value="1"/>
</dbReference>
<dbReference type="InterPro" id="IPR003594">
    <property type="entry name" value="HATPase_dom"/>
</dbReference>
<evidence type="ECO:0000256" key="4">
    <source>
        <dbReference type="ARBA" id="ARBA00022679"/>
    </source>
</evidence>
<dbReference type="InterPro" id="IPR005467">
    <property type="entry name" value="His_kinase_dom"/>
</dbReference>
<keyword evidence="7" id="KW-0472">Membrane</keyword>
<dbReference type="InterPro" id="IPR036097">
    <property type="entry name" value="HisK_dim/P_sf"/>
</dbReference>
<evidence type="ECO:0000313" key="10">
    <source>
        <dbReference type="Proteomes" id="UP000198634"/>
    </source>
</evidence>
<name>A0A1H9I5I0_9RHOB</name>
<evidence type="ECO:0000259" key="8">
    <source>
        <dbReference type="PROSITE" id="PS50109"/>
    </source>
</evidence>
<dbReference type="SMART" id="SM00388">
    <property type="entry name" value="HisKA"/>
    <property type="match status" value="1"/>
</dbReference>
<dbReference type="InterPro" id="IPR050736">
    <property type="entry name" value="Sensor_HK_Regulatory"/>
</dbReference>
<dbReference type="Proteomes" id="UP000198634">
    <property type="component" value="Unassembled WGS sequence"/>
</dbReference>
<dbReference type="PANTHER" id="PTHR43711">
    <property type="entry name" value="TWO-COMPONENT HISTIDINE KINASE"/>
    <property type="match status" value="1"/>
</dbReference>
<proteinExistence type="predicted"/>
<organism evidence="9 10">
    <name type="scientific">Thalassovita taeanensis</name>
    <dbReference type="NCBI Taxonomy" id="657014"/>
    <lineage>
        <taxon>Bacteria</taxon>
        <taxon>Pseudomonadati</taxon>
        <taxon>Pseudomonadota</taxon>
        <taxon>Alphaproteobacteria</taxon>
        <taxon>Rhodobacterales</taxon>
        <taxon>Roseobacteraceae</taxon>
        <taxon>Thalassovita</taxon>
    </lineage>
</organism>
<evidence type="ECO:0000313" key="9">
    <source>
        <dbReference type="EMBL" id="SEQ69951.1"/>
    </source>
</evidence>
<feature type="domain" description="Histidine kinase" evidence="8">
    <location>
        <begin position="215"/>
        <end position="433"/>
    </location>
</feature>
<dbReference type="PRINTS" id="PR00344">
    <property type="entry name" value="BCTRLSENSOR"/>
</dbReference>
<keyword evidence="10" id="KW-1185">Reference proteome</keyword>
<keyword evidence="3" id="KW-0597">Phosphoprotein</keyword>
<evidence type="ECO:0000256" key="2">
    <source>
        <dbReference type="ARBA" id="ARBA00012438"/>
    </source>
</evidence>
<dbReference type="Gene3D" id="1.10.287.130">
    <property type="match status" value="1"/>
</dbReference>
<dbReference type="GO" id="GO:0000155">
    <property type="term" value="F:phosphorelay sensor kinase activity"/>
    <property type="evidence" value="ECO:0007669"/>
    <property type="project" value="InterPro"/>
</dbReference>
<dbReference type="InterPro" id="IPR004358">
    <property type="entry name" value="Sig_transdc_His_kin-like_C"/>
</dbReference>
<keyword evidence="6" id="KW-0902">Two-component regulatory system</keyword>
<dbReference type="STRING" id="657014.SAMN04488092_11157"/>
<dbReference type="InterPro" id="IPR036890">
    <property type="entry name" value="HATPase_C_sf"/>
</dbReference>
<keyword evidence="5 9" id="KW-0418">Kinase</keyword>
<evidence type="ECO:0000256" key="5">
    <source>
        <dbReference type="ARBA" id="ARBA00022777"/>
    </source>
</evidence>
<dbReference type="CDD" id="cd00082">
    <property type="entry name" value="HisKA"/>
    <property type="match status" value="1"/>
</dbReference>
<dbReference type="EMBL" id="FOEP01000011">
    <property type="protein sequence ID" value="SEQ69951.1"/>
    <property type="molecule type" value="Genomic_DNA"/>
</dbReference>
<reference evidence="9 10" key="1">
    <citation type="submission" date="2016-10" db="EMBL/GenBank/DDBJ databases">
        <authorList>
            <person name="de Groot N.N."/>
        </authorList>
    </citation>
    <scope>NUCLEOTIDE SEQUENCE [LARGE SCALE GENOMIC DNA]</scope>
    <source>
        <strain evidence="9 10">DSM 22007</strain>
    </source>
</reference>
<dbReference type="Pfam" id="PF00512">
    <property type="entry name" value="HisKA"/>
    <property type="match status" value="1"/>
</dbReference>
<dbReference type="FunFam" id="3.30.565.10:FF:000006">
    <property type="entry name" value="Sensor histidine kinase WalK"/>
    <property type="match status" value="1"/>
</dbReference>
<dbReference type="AlphaFoldDB" id="A0A1H9I5I0"/>
<dbReference type="FunFam" id="1.10.287.130:FF:000001">
    <property type="entry name" value="Two-component sensor histidine kinase"/>
    <property type="match status" value="1"/>
</dbReference>
<dbReference type="SUPFAM" id="SSF55874">
    <property type="entry name" value="ATPase domain of HSP90 chaperone/DNA topoisomerase II/histidine kinase"/>
    <property type="match status" value="1"/>
</dbReference>
<gene>
    <name evidence="9" type="ORF">SAMN04488092_11157</name>
</gene>